<reference evidence="2 3" key="1">
    <citation type="journal article" date="2021" name="Environ. Microbiol.">
        <title>Gene family expansions and transcriptome signatures uncover fungal adaptations to wood decay.</title>
        <authorList>
            <person name="Hage H."/>
            <person name="Miyauchi S."/>
            <person name="Viragh M."/>
            <person name="Drula E."/>
            <person name="Min B."/>
            <person name="Chaduli D."/>
            <person name="Navarro D."/>
            <person name="Favel A."/>
            <person name="Norest M."/>
            <person name="Lesage-Meessen L."/>
            <person name="Balint B."/>
            <person name="Merenyi Z."/>
            <person name="de Eugenio L."/>
            <person name="Morin E."/>
            <person name="Martinez A.T."/>
            <person name="Baldrian P."/>
            <person name="Stursova M."/>
            <person name="Martinez M.J."/>
            <person name="Novotny C."/>
            <person name="Magnuson J.K."/>
            <person name="Spatafora J.W."/>
            <person name="Maurice S."/>
            <person name="Pangilinan J."/>
            <person name="Andreopoulos W."/>
            <person name="LaButti K."/>
            <person name="Hundley H."/>
            <person name="Na H."/>
            <person name="Kuo A."/>
            <person name="Barry K."/>
            <person name="Lipzen A."/>
            <person name="Henrissat B."/>
            <person name="Riley R."/>
            <person name="Ahrendt S."/>
            <person name="Nagy L.G."/>
            <person name="Grigoriev I.V."/>
            <person name="Martin F."/>
            <person name="Rosso M.N."/>
        </authorList>
    </citation>
    <scope>NUCLEOTIDE SEQUENCE [LARGE SCALE GENOMIC DNA]</scope>
    <source>
        <strain evidence="2 3">CIRM-BRFM 1785</strain>
    </source>
</reference>
<evidence type="ECO:0000256" key="1">
    <source>
        <dbReference type="SAM" id="MobiDB-lite"/>
    </source>
</evidence>
<feature type="compositionally biased region" description="Acidic residues" evidence="1">
    <location>
        <begin position="431"/>
        <end position="446"/>
    </location>
</feature>
<feature type="region of interest" description="Disordered" evidence="1">
    <location>
        <begin position="573"/>
        <end position="721"/>
    </location>
</feature>
<feature type="region of interest" description="Disordered" evidence="1">
    <location>
        <begin position="897"/>
        <end position="955"/>
    </location>
</feature>
<accession>A0ABQ8KSQ8</accession>
<dbReference type="EMBL" id="JADCUA010000003">
    <property type="protein sequence ID" value="KAH9841332.1"/>
    <property type="molecule type" value="Genomic_DNA"/>
</dbReference>
<feature type="compositionally biased region" description="Low complexity" evidence="1">
    <location>
        <begin position="187"/>
        <end position="221"/>
    </location>
</feature>
<gene>
    <name evidence="2" type="ORF">C8Q71DRAFT_845547</name>
</gene>
<dbReference type="Proteomes" id="UP000814176">
    <property type="component" value="Unassembled WGS sequence"/>
</dbReference>
<protein>
    <recommendedName>
        <fullName evidence="4">Zn(2)-C6 fungal-type domain-containing protein</fullName>
    </recommendedName>
</protein>
<feature type="compositionally biased region" description="Low complexity" evidence="1">
    <location>
        <begin position="618"/>
        <end position="629"/>
    </location>
</feature>
<dbReference type="GeneID" id="72007341"/>
<feature type="compositionally biased region" description="Pro residues" evidence="1">
    <location>
        <begin position="708"/>
        <end position="718"/>
    </location>
</feature>
<name>A0ABQ8KSQ8_9APHY</name>
<feature type="compositionally biased region" description="Low complexity" evidence="1">
    <location>
        <begin position="120"/>
        <end position="131"/>
    </location>
</feature>
<feature type="compositionally biased region" description="Pro residues" evidence="1">
    <location>
        <begin position="110"/>
        <end position="119"/>
    </location>
</feature>
<feature type="region of interest" description="Disordered" evidence="1">
    <location>
        <begin position="99"/>
        <end position="167"/>
    </location>
</feature>
<keyword evidence="3" id="KW-1185">Reference proteome</keyword>
<feature type="compositionally biased region" description="Low complexity" evidence="1">
    <location>
        <begin position="149"/>
        <end position="167"/>
    </location>
</feature>
<feature type="region of interest" description="Disordered" evidence="1">
    <location>
        <begin position="331"/>
        <end position="357"/>
    </location>
</feature>
<feature type="region of interest" description="Disordered" evidence="1">
    <location>
        <begin position="183"/>
        <end position="231"/>
    </location>
</feature>
<organism evidence="2 3">
    <name type="scientific">Rhodofomes roseus</name>
    <dbReference type="NCBI Taxonomy" id="34475"/>
    <lineage>
        <taxon>Eukaryota</taxon>
        <taxon>Fungi</taxon>
        <taxon>Dikarya</taxon>
        <taxon>Basidiomycota</taxon>
        <taxon>Agaricomycotina</taxon>
        <taxon>Agaricomycetes</taxon>
        <taxon>Polyporales</taxon>
        <taxon>Rhodofomes</taxon>
    </lineage>
</organism>
<feature type="compositionally biased region" description="Acidic residues" evidence="1">
    <location>
        <begin position="915"/>
        <end position="936"/>
    </location>
</feature>
<comment type="caution">
    <text evidence="2">The sequence shown here is derived from an EMBL/GenBank/DDBJ whole genome shotgun (WGS) entry which is preliminary data.</text>
</comment>
<evidence type="ECO:0000313" key="3">
    <source>
        <dbReference type="Proteomes" id="UP000814176"/>
    </source>
</evidence>
<sequence>MYCWASWARALVIDFYGYIANHHLAVQFHHPPAEFDIQPVLVWLSMSMYHLSGNDRVPASLRPLLANLEADLRRPAQIHPSGCPNHFVRDTGLLDPVPRVPSAGSVVAPQPSPTGPPSAAPRLAPSRSLPAPSAPGPIVPTTGLVDSVPRAPAAASRAPPASSRPAPIIQAPGLRLYGVSQPPPAVAPSASTPGPSAAVAASSSRPSGPAASSGPAAGSSDPVPPAPSGQTAVSRTRYGLFVYAPSQACSRCTAQRPPGVCRADGHSQHSCAGYVKAKVGCSLRGVPTARLGLRYIGPHPLQTRRSVAGSLQFLPDPPVANAPADLLGAFPSSSRAANPSSSRAANPSSSSGAGPLLSVLPRKSTPLFFDSPGSTPPPSVPPNVAMRSAALASGVTHAVQLPDRSRSARRSRPPMSPSTTPSVGDENKVESEDESEDERDELDDDEEEVADLVGQATFNFERELDVQTALDVSQVLSRLHGSFSEDVANEVFIVIPPGGVPSLWLPDLAVLAHWMAWARTAVFHLNAFVANLLIAMQFGYPPMPLPPQHEEVIARTRSNAFNVDPLAFTPPALPTAGSSVTPPRSRLQYNSPTSSDHSSGIASPMRGLSDDELARFYAPSSPSPANSPSVGGRSPTVEYSSGPDDPPLSPPRQPRVIGPTSGPPATTDANGNRIFMPPCARSGPSRPVAPSGPSLVSTPLVPSVAPRPSGPSVPPRPTVPAATVPTASTVYTDPAPPLPSGASGASRSRYGLFVYAPQTPCERCAALSPRGLCRVDGNPDHACVYCAKKKTRCSIRHTPVRSLRLWYVGPHPSQTRDDALLYSASFRPDPPVAGTPPDLLQAFPRSGEGVTPSSAAPSALAIPVPTAPPSVRLRSAALASSATHAQHLAVHASLLRDWPPSRTPSDPADFWFEPPDNEDEEDGGSGGPGEDEEEGEVFNLITSIRGMHASSPAPQ</sequence>
<evidence type="ECO:0000313" key="2">
    <source>
        <dbReference type="EMBL" id="KAH9841332.1"/>
    </source>
</evidence>
<feature type="compositionally biased region" description="Polar residues" evidence="1">
    <location>
        <begin position="577"/>
        <end position="601"/>
    </location>
</feature>
<dbReference type="RefSeq" id="XP_047782631.1">
    <property type="nucleotide sequence ID" value="XM_047926609.1"/>
</dbReference>
<feature type="compositionally biased region" description="Pro residues" evidence="1">
    <location>
        <begin position="644"/>
        <end position="653"/>
    </location>
</feature>
<evidence type="ECO:0008006" key="4">
    <source>
        <dbReference type="Google" id="ProtNLM"/>
    </source>
</evidence>
<feature type="region of interest" description="Disordered" evidence="1">
    <location>
        <begin position="394"/>
        <end position="446"/>
    </location>
</feature>
<proteinExistence type="predicted"/>